<dbReference type="HOGENOM" id="CLU_3107025_0_0_1"/>
<evidence type="ECO:0000313" key="2">
    <source>
        <dbReference type="Proteomes" id="UP000053647"/>
    </source>
</evidence>
<dbReference type="EMBL" id="KN821528">
    <property type="protein sequence ID" value="KIJ04768.1"/>
    <property type="molecule type" value="Genomic_DNA"/>
</dbReference>
<accession>A0A0C9T022</accession>
<proteinExistence type="predicted"/>
<dbReference type="Proteomes" id="UP000053647">
    <property type="component" value="Unassembled WGS sequence"/>
</dbReference>
<keyword evidence="2" id="KW-1185">Reference proteome</keyword>
<protein>
    <submittedName>
        <fullName evidence="1">Uncharacterized protein</fullName>
    </submittedName>
</protein>
<reference evidence="2" key="2">
    <citation type="submission" date="2015-01" db="EMBL/GenBank/DDBJ databases">
        <title>Evolutionary Origins and Diversification of the Mycorrhizal Mutualists.</title>
        <authorList>
            <consortium name="DOE Joint Genome Institute"/>
            <consortium name="Mycorrhizal Genomics Consortium"/>
            <person name="Kohler A."/>
            <person name="Kuo A."/>
            <person name="Nagy L.G."/>
            <person name="Floudas D."/>
            <person name="Copeland A."/>
            <person name="Barry K.W."/>
            <person name="Cichocki N."/>
            <person name="Veneault-Fourrey C."/>
            <person name="LaButti K."/>
            <person name="Lindquist E.A."/>
            <person name="Lipzen A."/>
            <person name="Lundell T."/>
            <person name="Morin E."/>
            <person name="Murat C."/>
            <person name="Riley R."/>
            <person name="Ohm R."/>
            <person name="Sun H."/>
            <person name="Tunlid A."/>
            <person name="Henrissat B."/>
            <person name="Grigoriev I.V."/>
            <person name="Hibbett D.S."/>
            <person name="Martin F."/>
        </authorList>
    </citation>
    <scope>NUCLEOTIDE SEQUENCE [LARGE SCALE GENOMIC DNA]</scope>
    <source>
        <strain evidence="2">ATCC 200175</strain>
    </source>
</reference>
<sequence>MSVVYGYETSSARHAGVGTGDSYITIPSSVISSCPYSPKPADTEDAAMAEA</sequence>
<name>A0A0C9T022_PAXIN</name>
<evidence type="ECO:0000313" key="1">
    <source>
        <dbReference type="EMBL" id="KIJ04768.1"/>
    </source>
</evidence>
<gene>
    <name evidence="1" type="ORF">PAXINDRAFT_21936</name>
</gene>
<reference evidence="1 2" key="1">
    <citation type="submission" date="2014-06" db="EMBL/GenBank/DDBJ databases">
        <authorList>
            <consortium name="DOE Joint Genome Institute"/>
            <person name="Kuo A."/>
            <person name="Kohler A."/>
            <person name="Nagy L.G."/>
            <person name="Floudas D."/>
            <person name="Copeland A."/>
            <person name="Barry K.W."/>
            <person name="Cichocki N."/>
            <person name="Veneault-Fourrey C."/>
            <person name="LaButti K."/>
            <person name="Lindquist E.A."/>
            <person name="Lipzen A."/>
            <person name="Lundell T."/>
            <person name="Morin E."/>
            <person name="Murat C."/>
            <person name="Sun H."/>
            <person name="Tunlid A."/>
            <person name="Henrissat B."/>
            <person name="Grigoriev I.V."/>
            <person name="Hibbett D.S."/>
            <person name="Martin F."/>
            <person name="Nordberg H.P."/>
            <person name="Cantor M.N."/>
            <person name="Hua S.X."/>
        </authorList>
    </citation>
    <scope>NUCLEOTIDE SEQUENCE [LARGE SCALE GENOMIC DNA]</scope>
    <source>
        <strain evidence="1 2">ATCC 200175</strain>
    </source>
</reference>
<dbReference type="AlphaFoldDB" id="A0A0C9T022"/>
<organism evidence="1 2">
    <name type="scientific">Paxillus involutus ATCC 200175</name>
    <dbReference type="NCBI Taxonomy" id="664439"/>
    <lineage>
        <taxon>Eukaryota</taxon>
        <taxon>Fungi</taxon>
        <taxon>Dikarya</taxon>
        <taxon>Basidiomycota</taxon>
        <taxon>Agaricomycotina</taxon>
        <taxon>Agaricomycetes</taxon>
        <taxon>Agaricomycetidae</taxon>
        <taxon>Boletales</taxon>
        <taxon>Paxilineae</taxon>
        <taxon>Paxillaceae</taxon>
        <taxon>Paxillus</taxon>
    </lineage>
</organism>